<evidence type="ECO:0000256" key="1">
    <source>
        <dbReference type="SAM" id="Coils"/>
    </source>
</evidence>
<feature type="coiled-coil region" evidence="1">
    <location>
        <begin position="537"/>
        <end position="564"/>
    </location>
</feature>
<dbReference type="AlphaFoldDB" id="A0A9D4SQZ5"/>
<dbReference type="EMBL" id="JABSTV010001253">
    <property type="protein sequence ID" value="KAH7943374.1"/>
    <property type="molecule type" value="Genomic_DNA"/>
</dbReference>
<feature type="region of interest" description="Disordered" evidence="2">
    <location>
        <begin position="311"/>
        <end position="372"/>
    </location>
</feature>
<feature type="compositionally biased region" description="Basic and acidic residues" evidence="2">
    <location>
        <begin position="480"/>
        <end position="502"/>
    </location>
</feature>
<reference evidence="3" key="2">
    <citation type="submission" date="2021-09" db="EMBL/GenBank/DDBJ databases">
        <authorList>
            <person name="Jia N."/>
            <person name="Wang J."/>
            <person name="Shi W."/>
            <person name="Du L."/>
            <person name="Sun Y."/>
            <person name="Zhan W."/>
            <person name="Jiang J."/>
            <person name="Wang Q."/>
            <person name="Zhang B."/>
            <person name="Ji P."/>
            <person name="Sakyi L.B."/>
            <person name="Cui X."/>
            <person name="Yuan T."/>
            <person name="Jiang B."/>
            <person name="Yang W."/>
            <person name="Lam T.T.-Y."/>
            <person name="Chang Q."/>
            <person name="Ding S."/>
            <person name="Wang X."/>
            <person name="Zhu J."/>
            <person name="Ruan X."/>
            <person name="Zhao L."/>
            <person name="Wei J."/>
            <person name="Que T."/>
            <person name="Du C."/>
            <person name="Cheng J."/>
            <person name="Dai P."/>
            <person name="Han X."/>
            <person name="Huang E."/>
            <person name="Gao Y."/>
            <person name="Liu J."/>
            <person name="Shao H."/>
            <person name="Ye R."/>
            <person name="Li L."/>
            <person name="Wei W."/>
            <person name="Wang X."/>
            <person name="Wang C."/>
            <person name="Huo Q."/>
            <person name="Li W."/>
            <person name="Guo W."/>
            <person name="Chen H."/>
            <person name="Chen S."/>
            <person name="Zhou L."/>
            <person name="Zhou L."/>
            <person name="Ni X."/>
            <person name="Tian J."/>
            <person name="Zhou Y."/>
            <person name="Sheng Y."/>
            <person name="Liu T."/>
            <person name="Pan Y."/>
            <person name="Xia L."/>
            <person name="Li J."/>
            <person name="Zhao F."/>
            <person name="Cao W."/>
        </authorList>
    </citation>
    <scope>NUCLEOTIDE SEQUENCE</scope>
    <source>
        <strain evidence="3">Rsan-2018</strain>
        <tissue evidence="3">Larvae</tissue>
    </source>
</reference>
<keyword evidence="1" id="KW-0175">Coiled coil</keyword>
<evidence type="ECO:0000256" key="2">
    <source>
        <dbReference type="SAM" id="MobiDB-lite"/>
    </source>
</evidence>
<dbReference type="Proteomes" id="UP000821837">
    <property type="component" value="Unassembled WGS sequence"/>
</dbReference>
<sequence length="617" mass="69086">MEVDEAGTGEPQDKRYEEARSVSTREDEDADSVADGWIEVTRRRGRANHNKVEGQEDARSQSPMRQGGRSIVSKVLRASKMSRLPSDDLKIIVRPRDGLNIRSTCGVSLDEAIRREAGVSDDEMITICPNPTQNILVVSTPEEKTATKIAKIKVLTINGKRYETNAYVSAPEEMVKGIIRNIPLTYTQDQLVHALVNTRNPSLTYAKRLGSTTTVILLYEENRVPTWVYFNSVMIRVSLYRKQIDFCKECGRLGHRPDVFPRPEIKLCPICGSKNPSSEHECTPKCQICGEAHPTADRTCKAKYKVPHIVKQRRWRASKKRNYPSQDGVRSTPGGKQRGPRRLTWSDIVAKRDGDSVQSPPLSGSPKAAPDRDLAARMENMEKENKELREELTRARKQNEKSLRKIEELQQTLNELLKRMGESSGGIPSSCTSAPRGAAERGDATATGGEEGEKDMCCGGEDEAPAAVGSKRKSPSDVQPSKDADNHAQEPKRPRPGGRKIDAMEEMVNKLTNKTERMFETLLTRLNEYNAERNAQYAAVNTQLAAVNKRIEDLERGTAQLQQQQQERHEPAGAGLPLSQVANVPTILNRGSRRRHCVEGLRWRNGGGGHRLRRRRY</sequence>
<comment type="caution">
    <text evidence="3">The sequence shown here is derived from an EMBL/GenBank/DDBJ whole genome shotgun (WGS) entry which is preliminary data.</text>
</comment>
<feature type="compositionally biased region" description="Basic residues" evidence="2">
    <location>
        <begin position="311"/>
        <end position="322"/>
    </location>
</feature>
<evidence type="ECO:0000313" key="3">
    <source>
        <dbReference type="EMBL" id="KAH7943374.1"/>
    </source>
</evidence>
<feature type="region of interest" description="Disordered" evidence="2">
    <location>
        <begin position="420"/>
        <end position="502"/>
    </location>
</feature>
<name>A0A9D4SQZ5_RHISA</name>
<proteinExistence type="predicted"/>
<organism evidence="3 4">
    <name type="scientific">Rhipicephalus sanguineus</name>
    <name type="common">Brown dog tick</name>
    <name type="synonym">Ixodes sanguineus</name>
    <dbReference type="NCBI Taxonomy" id="34632"/>
    <lineage>
        <taxon>Eukaryota</taxon>
        <taxon>Metazoa</taxon>
        <taxon>Ecdysozoa</taxon>
        <taxon>Arthropoda</taxon>
        <taxon>Chelicerata</taxon>
        <taxon>Arachnida</taxon>
        <taxon>Acari</taxon>
        <taxon>Parasitiformes</taxon>
        <taxon>Ixodida</taxon>
        <taxon>Ixodoidea</taxon>
        <taxon>Ixodidae</taxon>
        <taxon>Rhipicephalinae</taxon>
        <taxon>Rhipicephalus</taxon>
        <taxon>Rhipicephalus</taxon>
    </lineage>
</organism>
<feature type="compositionally biased region" description="Basic and acidic residues" evidence="2">
    <location>
        <begin position="50"/>
        <end position="59"/>
    </location>
</feature>
<accession>A0A9D4SQZ5</accession>
<gene>
    <name evidence="3" type="ORF">HPB52_007601</name>
</gene>
<protein>
    <submittedName>
        <fullName evidence="3">Uncharacterized protein</fullName>
    </submittedName>
</protein>
<reference evidence="3" key="1">
    <citation type="journal article" date="2020" name="Cell">
        <title>Large-Scale Comparative Analyses of Tick Genomes Elucidate Their Genetic Diversity and Vector Capacities.</title>
        <authorList>
            <consortium name="Tick Genome and Microbiome Consortium (TIGMIC)"/>
            <person name="Jia N."/>
            <person name="Wang J."/>
            <person name="Shi W."/>
            <person name="Du L."/>
            <person name="Sun Y."/>
            <person name="Zhan W."/>
            <person name="Jiang J.F."/>
            <person name="Wang Q."/>
            <person name="Zhang B."/>
            <person name="Ji P."/>
            <person name="Bell-Sakyi L."/>
            <person name="Cui X.M."/>
            <person name="Yuan T.T."/>
            <person name="Jiang B.G."/>
            <person name="Yang W.F."/>
            <person name="Lam T.T."/>
            <person name="Chang Q.C."/>
            <person name="Ding S.J."/>
            <person name="Wang X.J."/>
            <person name="Zhu J.G."/>
            <person name="Ruan X.D."/>
            <person name="Zhao L."/>
            <person name="Wei J.T."/>
            <person name="Ye R.Z."/>
            <person name="Que T.C."/>
            <person name="Du C.H."/>
            <person name="Zhou Y.H."/>
            <person name="Cheng J.X."/>
            <person name="Dai P.F."/>
            <person name="Guo W.B."/>
            <person name="Han X.H."/>
            <person name="Huang E.J."/>
            <person name="Li L.F."/>
            <person name="Wei W."/>
            <person name="Gao Y.C."/>
            <person name="Liu J.Z."/>
            <person name="Shao H.Z."/>
            <person name="Wang X."/>
            <person name="Wang C.C."/>
            <person name="Yang T.C."/>
            <person name="Huo Q.B."/>
            <person name="Li W."/>
            <person name="Chen H.Y."/>
            <person name="Chen S.E."/>
            <person name="Zhou L.G."/>
            <person name="Ni X.B."/>
            <person name="Tian J.H."/>
            <person name="Sheng Y."/>
            <person name="Liu T."/>
            <person name="Pan Y.S."/>
            <person name="Xia L.Y."/>
            <person name="Li J."/>
            <person name="Zhao F."/>
            <person name="Cao W.C."/>
        </authorList>
    </citation>
    <scope>NUCLEOTIDE SEQUENCE</scope>
    <source>
        <strain evidence="3">Rsan-2018</strain>
    </source>
</reference>
<evidence type="ECO:0000313" key="4">
    <source>
        <dbReference type="Proteomes" id="UP000821837"/>
    </source>
</evidence>
<keyword evidence="4" id="KW-1185">Reference proteome</keyword>
<feature type="region of interest" description="Disordered" evidence="2">
    <location>
        <begin position="1"/>
        <end position="69"/>
    </location>
</feature>
<feature type="compositionally biased region" description="Basic and acidic residues" evidence="2">
    <location>
        <begin position="11"/>
        <end position="25"/>
    </location>
</feature>